<accession>A0A2Z4U7Q7</accession>
<evidence type="ECO:0000256" key="9">
    <source>
        <dbReference type="ARBA" id="ARBA00023065"/>
    </source>
</evidence>
<evidence type="ECO:0000256" key="12">
    <source>
        <dbReference type="SAM" id="SignalP"/>
    </source>
</evidence>
<evidence type="ECO:0000256" key="4">
    <source>
        <dbReference type="ARBA" id="ARBA00022692"/>
    </source>
</evidence>
<comment type="subcellular location">
    <subcellularLocation>
        <location evidence="11">Cell membrane</location>
        <topology evidence="11">Single-pass membrane protein</topology>
    </subcellularLocation>
</comment>
<keyword evidence="2 11" id="KW-1003">Cell membrane</keyword>
<dbReference type="GO" id="GO:0005524">
    <property type="term" value="F:ATP binding"/>
    <property type="evidence" value="ECO:0007669"/>
    <property type="project" value="UniProtKB-UniRule"/>
</dbReference>
<keyword evidence="5 11" id="KW-0547">Nucleotide-binding</keyword>
<comment type="function">
    <text evidence="11">Part of the high-affinity ATP-driven potassium transport (or Kdp) system, which catalyzes the hydrolysis of ATP coupled with the electrogenic transport of potassium into the cytoplasm. This subunit acts as a catalytic chaperone that increases the ATP-binding affinity of the ATP-hydrolyzing subunit KdpB by the formation of a transient KdpB/KdpC/ATP ternary complex.</text>
</comment>
<dbReference type="PANTHER" id="PTHR30042:SF2">
    <property type="entry name" value="POTASSIUM-TRANSPORTING ATPASE KDPC SUBUNIT"/>
    <property type="match status" value="1"/>
</dbReference>
<proteinExistence type="inferred from homology"/>
<keyword evidence="12" id="KW-0732">Signal</keyword>
<evidence type="ECO:0000256" key="1">
    <source>
        <dbReference type="ARBA" id="ARBA00022448"/>
    </source>
</evidence>
<sequence>MKKFGKMAGKALIFCAVMMLLCSFAYPLALTGASQLAMKEKANGNLIDKEGNPTTDSKEAVGSALVGQEFTEDYYFQGRPSAVGYNNYTEEELKNGEYSGVSSGSYNYGNSNPELEKRIQKDLDEFLEKHPGVKAEDVPSDLLTASGSGLDPHISPKAAEIQIPYVAENSGLSEEEVTEIVEENTEHKVLGIFGEERVNVLKCNLAVANAMGILE</sequence>
<protein>
    <recommendedName>
        <fullName evidence="11">Potassium-transporting ATPase KdpC subunit</fullName>
    </recommendedName>
    <alternativeName>
        <fullName evidence="11">ATP phosphohydrolase [potassium-transporting] C chain</fullName>
    </alternativeName>
    <alternativeName>
        <fullName evidence="11">Potassium-binding and translocating subunit C</fullName>
    </alternativeName>
    <alternativeName>
        <fullName evidence="11">Potassium-translocating ATPase C chain</fullName>
    </alternativeName>
</protein>
<feature type="signal peptide" evidence="12">
    <location>
        <begin position="1"/>
        <end position="25"/>
    </location>
</feature>
<keyword evidence="14" id="KW-1185">Reference proteome</keyword>
<dbReference type="KEGG" id="blau:DQQ01_00650"/>
<dbReference type="NCBIfam" id="TIGR00681">
    <property type="entry name" value="kdpC"/>
    <property type="match status" value="1"/>
</dbReference>
<evidence type="ECO:0000256" key="2">
    <source>
        <dbReference type="ARBA" id="ARBA00022475"/>
    </source>
</evidence>
<keyword evidence="9 11" id="KW-0406">Ion transport</keyword>
<keyword evidence="3 11" id="KW-0633">Potassium transport</keyword>
<evidence type="ECO:0000313" key="14">
    <source>
        <dbReference type="Proteomes" id="UP000250003"/>
    </source>
</evidence>
<keyword evidence="6 11" id="KW-0067">ATP-binding</keyword>
<evidence type="ECO:0000256" key="3">
    <source>
        <dbReference type="ARBA" id="ARBA00022538"/>
    </source>
</evidence>
<evidence type="ECO:0000256" key="6">
    <source>
        <dbReference type="ARBA" id="ARBA00022840"/>
    </source>
</evidence>
<dbReference type="Pfam" id="PF02669">
    <property type="entry name" value="KdpC"/>
    <property type="match status" value="1"/>
</dbReference>
<evidence type="ECO:0000256" key="7">
    <source>
        <dbReference type="ARBA" id="ARBA00022958"/>
    </source>
</evidence>
<gene>
    <name evidence="11" type="primary">kdpC</name>
    <name evidence="13" type="ORF">DQQ01_00650</name>
</gene>
<keyword evidence="1 11" id="KW-0813">Transport</keyword>
<comment type="similarity">
    <text evidence="11">Belongs to the KdpC family.</text>
</comment>
<dbReference type="EMBL" id="CP030280">
    <property type="protein sequence ID" value="AWY96914.1"/>
    <property type="molecule type" value="Genomic_DNA"/>
</dbReference>
<comment type="subunit">
    <text evidence="11">The system is composed of three essential subunits: KdpA, KdpB and KdpC.</text>
</comment>
<dbReference type="OrthoDB" id="9809491at2"/>
<dbReference type="PANTHER" id="PTHR30042">
    <property type="entry name" value="POTASSIUM-TRANSPORTING ATPASE C CHAIN"/>
    <property type="match status" value="1"/>
</dbReference>
<evidence type="ECO:0000313" key="13">
    <source>
        <dbReference type="EMBL" id="AWY96914.1"/>
    </source>
</evidence>
<evidence type="ECO:0000256" key="8">
    <source>
        <dbReference type="ARBA" id="ARBA00022989"/>
    </source>
</evidence>
<keyword evidence="10 11" id="KW-0472">Membrane</keyword>
<keyword evidence="7 11" id="KW-0630">Potassium</keyword>
<dbReference type="RefSeq" id="WP_059066825.1">
    <property type="nucleotide sequence ID" value="NZ_CP030280.1"/>
</dbReference>
<dbReference type="NCBIfam" id="NF001454">
    <property type="entry name" value="PRK00315.1"/>
    <property type="match status" value="1"/>
</dbReference>
<dbReference type="PIRSF" id="PIRSF001296">
    <property type="entry name" value="K_ATPase_KdpC"/>
    <property type="match status" value="1"/>
</dbReference>
<name>A0A2Z4U7Q7_9FIRM</name>
<dbReference type="HAMAP" id="MF_00276">
    <property type="entry name" value="KdpC"/>
    <property type="match status" value="1"/>
</dbReference>
<dbReference type="GO" id="GO:0005886">
    <property type="term" value="C:plasma membrane"/>
    <property type="evidence" value="ECO:0007669"/>
    <property type="project" value="UniProtKB-SubCell"/>
</dbReference>
<dbReference type="Proteomes" id="UP000250003">
    <property type="component" value="Chromosome"/>
</dbReference>
<dbReference type="InterPro" id="IPR003820">
    <property type="entry name" value="KdpC"/>
</dbReference>
<dbReference type="AlphaFoldDB" id="A0A2Z4U7Q7"/>
<evidence type="ECO:0000256" key="11">
    <source>
        <dbReference type="HAMAP-Rule" id="MF_00276"/>
    </source>
</evidence>
<reference evidence="14" key="1">
    <citation type="submission" date="2018-06" db="EMBL/GenBank/DDBJ databases">
        <title>Description of Blautia argi sp. nov., a new anaerobic isolated from dog feces.</title>
        <authorList>
            <person name="Chang Y.-H."/>
            <person name="Paek J."/>
            <person name="Shin Y."/>
        </authorList>
    </citation>
    <scope>NUCLEOTIDE SEQUENCE [LARGE SCALE GENOMIC DNA]</scope>
    <source>
        <strain evidence="14">KCTC 15426</strain>
    </source>
</reference>
<dbReference type="GO" id="GO:0008556">
    <property type="term" value="F:P-type potassium transmembrane transporter activity"/>
    <property type="evidence" value="ECO:0007669"/>
    <property type="project" value="InterPro"/>
</dbReference>
<keyword evidence="4 11" id="KW-0812">Transmembrane</keyword>
<organism evidence="13 14">
    <name type="scientific">Blautia argi</name>
    <dbReference type="NCBI Taxonomy" id="1912897"/>
    <lineage>
        <taxon>Bacteria</taxon>
        <taxon>Bacillati</taxon>
        <taxon>Bacillota</taxon>
        <taxon>Clostridia</taxon>
        <taxon>Lachnospirales</taxon>
        <taxon>Lachnospiraceae</taxon>
        <taxon>Blautia</taxon>
    </lineage>
</organism>
<evidence type="ECO:0000256" key="10">
    <source>
        <dbReference type="ARBA" id="ARBA00023136"/>
    </source>
</evidence>
<evidence type="ECO:0000256" key="5">
    <source>
        <dbReference type="ARBA" id="ARBA00022741"/>
    </source>
</evidence>
<keyword evidence="8 11" id="KW-1133">Transmembrane helix</keyword>
<feature type="chain" id="PRO_5016454559" description="Potassium-transporting ATPase KdpC subunit" evidence="12">
    <location>
        <begin position="26"/>
        <end position="215"/>
    </location>
</feature>